<reference evidence="4 5" key="1">
    <citation type="submission" date="2017-04" db="EMBL/GenBank/DDBJ databases">
        <title>Genome sequencing of [Candida] sorbophila.</title>
        <authorList>
            <person name="Ahn J.O."/>
        </authorList>
    </citation>
    <scope>NUCLEOTIDE SEQUENCE [LARGE SCALE GENOMIC DNA]</scope>
    <source>
        <strain evidence="4 5">DS02</strain>
    </source>
</reference>
<protein>
    <recommendedName>
        <fullName evidence="2">26S proteasome complex subunit SEM1</fullName>
    </recommendedName>
</protein>
<dbReference type="GO" id="GO:0005634">
    <property type="term" value="C:nucleus"/>
    <property type="evidence" value="ECO:0007669"/>
    <property type="project" value="UniProtKB-SubCell"/>
</dbReference>
<evidence type="ECO:0000256" key="2">
    <source>
        <dbReference type="RuleBase" id="RU369057"/>
    </source>
</evidence>
<accession>A0A2T0FJ99</accession>
<keyword evidence="5" id="KW-1185">Reference proteome</keyword>
<feature type="compositionally biased region" description="Acidic residues" evidence="3">
    <location>
        <begin position="14"/>
        <end position="23"/>
    </location>
</feature>
<dbReference type="InterPro" id="IPR007834">
    <property type="entry name" value="DSS1_SEM1"/>
</dbReference>
<dbReference type="SMART" id="SM01385">
    <property type="entry name" value="DSS1_SEM1"/>
    <property type="match status" value="1"/>
</dbReference>
<dbReference type="GO" id="GO:0006406">
    <property type="term" value="P:mRNA export from nucleus"/>
    <property type="evidence" value="ECO:0007669"/>
    <property type="project" value="UniProtKB-UniRule"/>
</dbReference>
<dbReference type="STRING" id="45607.A0A2T0FJ99"/>
<keyword evidence="2" id="KW-0539">Nucleus</keyword>
<name>A0A2T0FJ99_9ASCO</name>
<comment type="function">
    <text evidence="2">Component of the 26S proteasome, a multiprotein complex involved in the ATP-dependent degradation of ubiquitinated proteins.</text>
</comment>
<dbReference type="Pfam" id="PF05160">
    <property type="entry name" value="DSS1_SEM1"/>
    <property type="match status" value="1"/>
</dbReference>
<gene>
    <name evidence="4" type="ORF">B9G98_02704</name>
</gene>
<dbReference type="GO" id="GO:0000724">
    <property type="term" value="P:double-strand break repair via homologous recombination"/>
    <property type="evidence" value="ECO:0007669"/>
    <property type="project" value="TreeGrafter"/>
</dbReference>
<dbReference type="Proteomes" id="UP000238350">
    <property type="component" value="Unassembled WGS sequence"/>
</dbReference>
<organism evidence="4 5">
    <name type="scientific">Wickerhamiella sorbophila</name>
    <dbReference type="NCBI Taxonomy" id="45607"/>
    <lineage>
        <taxon>Eukaryota</taxon>
        <taxon>Fungi</taxon>
        <taxon>Dikarya</taxon>
        <taxon>Ascomycota</taxon>
        <taxon>Saccharomycotina</taxon>
        <taxon>Dipodascomycetes</taxon>
        <taxon>Dipodascales</taxon>
        <taxon>Trichomonascaceae</taxon>
        <taxon>Wickerhamiella</taxon>
    </lineage>
</organism>
<dbReference type="AlphaFoldDB" id="A0A2T0FJ99"/>
<feature type="region of interest" description="Disordered" evidence="3">
    <location>
        <begin position="1"/>
        <end position="23"/>
    </location>
</feature>
<dbReference type="GO" id="GO:0008541">
    <property type="term" value="C:proteasome regulatory particle, lid subcomplex"/>
    <property type="evidence" value="ECO:0007669"/>
    <property type="project" value="UniProtKB-UniRule"/>
</dbReference>
<comment type="similarity">
    <text evidence="1 2">Belongs to the DSS1/SEM1 family.</text>
</comment>
<dbReference type="EMBL" id="NDIQ01000021">
    <property type="protein sequence ID" value="PRT55084.1"/>
    <property type="molecule type" value="Genomic_DNA"/>
</dbReference>
<keyword evidence="2" id="KW-0647">Proteasome</keyword>
<sequence>MAEEENKQLASLETGDEFEDFPVEDWEAAAADGGDTNLWEEQWEDDDHADDDFSVQLKAEIEKRNAEK</sequence>
<dbReference type="PANTHER" id="PTHR16771:SF0">
    <property type="entry name" value="26S PROTEASOME COMPLEX SUBUNIT SEM1"/>
    <property type="match status" value="1"/>
</dbReference>
<dbReference type="RefSeq" id="XP_024665029.1">
    <property type="nucleotide sequence ID" value="XM_024809261.1"/>
</dbReference>
<comment type="subcellular location">
    <subcellularLocation>
        <location evidence="2">Nucleus</location>
    </subcellularLocation>
</comment>
<dbReference type="PANTHER" id="PTHR16771">
    <property type="entry name" value="26 PROTEASOME COMPLEX SUBUNIT DSS1"/>
    <property type="match status" value="1"/>
</dbReference>
<evidence type="ECO:0000256" key="1">
    <source>
        <dbReference type="ARBA" id="ARBA00034491"/>
    </source>
</evidence>
<dbReference type="GO" id="GO:0043248">
    <property type="term" value="P:proteasome assembly"/>
    <property type="evidence" value="ECO:0007669"/>
    <property type="project" value="UniProtKB-UniRule"/>
</dbReference>
<proteinExistence type="inferred from homology"/>
<evidence type="ECO:0000256" key="3">
    <source>
        <dbReference type="SAM" id="MobiDB-lite"/>
    </source>
</evidence>
<evidence type="ECO:0000313" key="5">
    <source>
        <dbReference type="Proteomes" id="UP000238350"/>
    </source>
</evidence>
<comment type="caution">
    <text evidence="4">The sequence shown here is derived from an EMBL/GenBank/DDBJ whole genome shotgun (WGS) entry which is preliminary data.</text>
</comment>
<evidence type="ECO:0000313" key="4">
    <source>
        <dbReference type="EMBL" id="PRT55084.1"/>
    </source>
</evidence>
<dbReference type="GeneID" id="36516452"/>